<name>A0A3S3AC96_9NOCA</name>
<gene>
    <name evidence="2" type="ORF">EGT67_24255</name>
</gene>
<protein>
    <submittedName>
        <fullName evidence="2">Uncharacterized protein</fullName>
    </submittedName>
</protein>
<dbReference type="RefSeq" id="WP_127918675.1">
    <property type="nucleotide sequence ID" value="NZ_RKLP01000016.1"/>
</dbReference>
<keyword evidence="1" id="KW-0472">Membrane</keyword>
<dbReference type="AlphaFoldDB" id="A0A3S3AC96"/>
<evidence type="ECO:0000313" key="2">
    <source>
        <dbReference type="EMBL" id="RVW06890.1"/>
    </source>
</evidence>
<comment type="caution">
    <text evidence="2">The sequence shown here is derived from an EMBL/GenBank/DDBJ whole genome shotgun (WGS) entry which is preliminary data.</text>
</comment>
<evidence type="ECO:0000256" key="1">
    <source>
        <dbReference type="SAM" id="Phobius"/>
    </source>
</evidence>
<dbReference type="EMBL" id="RKLP01000016">
    <property type="protein sequence ID" value="RVW06890.1"/>
    <property type="molecule type" value="Genomic_DNA"/>
</dbReference>
<organism evidence="2 3">
    <name type="scientific">Prescottella agglutinans</name>
    <dbReference type="NCBI Taxonomy" id="1644129"/>
    <lineage>
        <taxon>Bacteria</taxon>
        <taxon>Bacillati</taxon>
        <taxon>Actinomycetota</taxon>
        <taxon>Actinomycetes</taxon>
        <taxon>Mycobacteriales</taxon>
        <taxon>Nocardiaceae</taxon>
        <taxon>Prescottella</taxon>
    </lineage>
</organism>
<keyword evidence="3" id="KW-1185">Reference proteome</keyword>
<proteinExistence type="predicted"/>
<reference evidence="2 3" key="1">
    <citation type="submission" date="2018-11" db="EMBL/GenBank/DDBJ databases">
        <title>Rhodococcus spongicola sp. nov. and Rhodococcus xishaensis sp. nov. from marine sponges.</title>
        <authorList>
            <person name="Li L."/>
            <person name="Lin H.W."/>
        </authorList>
    </citation>
    <scope>NUCLEOTIDE SEQUENCE [LARGE SCALE GENOMIC DNA]</scope>
    <source>
        <strain evidence="2 3">CCTCC AB2014297</strain>
    </source>
</reference>
<dbReference type="Proteomes" id="UP000286208">
    <property type="component" value="Unassembled WGS sequence"/>
</dbReference>
<dbReference type="OrthoDB" id="4774218at2"/>
<keyword evidence="1" id="KW-0812">Transmembrane</keyword>
<accession>A0A3S3AC96</accession>
<sequence>MLSTPVLVTIISVCIGFVLFVLAASGARGKWDKRLVIGLLVAAVLCLTAVPLSVALSAAV</sequence>
<keyword evidence="1" id="KW-1133">Transmembrane helix</keyword>
<evidence type="ECO:0000313" key="3">
    <source>
        <dbReference type="Proteomes" id="UP000286208"/>
    </source>
</evidence>
<feature type="transmembrane region" description="Helical" evidence="1">
    <location>
        <begin position="36"/>
        <end position="59"/>
    </location>
</feature>
<feature type="transmembrane region" description="Helical" evidence="1">
    <location>
        <begin position="6"/>
        <end position="24"/>
    </location>
</feature>